<evidence type="ECO:0000256" key="1">
    <source>
        <dbReference type="ARBA" id="ARBA00007787"/>
    </source>
</evidence>
<sequence>MVKYQVEIFGRESCPYCQRAKNILEELKVAGIADGVYHDMIVEGITKEDIAARIGKEVRTVPQVFVNGNHVGGCDNFVAFLTAEGVKFSH</sequence>
<dbReference type="RefSeq" id="WP_119529999.1">
    <property type="nucleotide sequence ID" value="NZ_JBHSSP010000021.1"/>
</dbReference>
<reference evidence="5 6" key="1">
    <citation type="submission" date="2017-08" db="EMBL/GenBank/DDBJ databases">
        <title>Reclassification of Bisgaard taxon 37 and 44.</title>
        <authorList>
            <person name="Christensen H."/>
        </authorList>
    </citation>
    <scope>NUCLEOTIDE SEQUENCE [LARGE SCALE GENOMIC DNA]</scope>
    <source>
        <strain evidence="5 6">111</strain>
    </source>
</reference>
<dbReference type="NCBIfam" id="NF008401">
    <property type="entry name" value="PRK11200.1"/>
    <property type="match status" value="1"/>
</dbReference>
<dbReference type="InterPro" id="IPR036249">
    <property type="entry name" value="Thioredoxin-like_sf"/>
</dbReference>
<organism evidence="5 6">
    <name type="scientific">Psittacicella hinzii</name>
    <dbReference type="NCBI Taxonomy" id="2028575"/>
    <lineage>
        <taxon>Bacteria</taxon>
        <taxon>Pseudomonadati</taxon>
        <taxon>Pseudomonadota</taxon>
        <taxon>Gammaproteobacteria</taxon>
        <taxon>Pasteurellales</taxon>
        <taxon>Psittacicellaceae</taxon>
        <taxon>Psittacicella</taxon>
    </lineage>
</organism>
<dbReference type="InterPro" id="IPR014025">
    <property type="entry name" value="Glutaredoxin_subgr"/>
</dbReference>
<dbReference type="PRINTS" id="PR00160">
    <property type="entry name" value="GLUTAREDOXIN"/>
</dbReference>
<dbReference type="Pfam" id="PF00462">
    <property type="entry name" value="Glutaredoxin"/>
    <property type="match status" value="1"/>
</dbReference>
<accession>A0A3A1YSX5</accession>
<evidence type="ECO:0000313" key="5">
    <source>
        <dbReference type="EMBL" id="RIY40596.1"/>
    </source>
</evidence>
<dbReference type="OrthoDB" id="9814618at2"/>
<protein>
    <submittedName>
        <fullName evidence="5">GrxA family glutaredoxin</fullName>
    </submittedName>
</protein>
<dbReference type="PROSITE" id="PS00195">
    <property type="entry name" value="GLUTAREDOXIN_1"/>
    <property type="match status" value="1"/>
</dbReference>
<proteinExistence type="inferred from homology"/>
<evidence type="ECO:0000256" key="2">
    <source>
        <dbReference type="ARBA" id="ARBA00023157"/>
    </source>
</evidence>
<dbReference type="EMBL" id="NRJG01000005">
    <property type="protein sequence ID" value="RIY40596.1"/>
    <property type="molecule type" value="Genomic_DNA"/>
</dbReference>
<dbReference type="PANTHER" id="PTHR45694:SF28">
    <property type="entry name" value="GLUTAREDOXIN 1"/>
    <property type="match status" value="1"/>
</dbReference>
<dbReference type="GO" id="GO:0015038">
    <property type="term" value="F:glutathione disulfide oxidoreductase activity"/>
    <property type="evidence" value="ECO:0007669"/>
    <property type="project" value="TreeGrafter"/>
</dbReference>
<name>A0A3A1YSX5_9GAMM</name>
<dbReference type="PANTHER" id="PTHR45694">
    <property type="entry name" value="GLUTAREDOXIN 2"/>
    <property type="match status" value="1"/>
</dbReference>
<dbReference type="InterPro" id="IPR011767">
    <property type="entry name" value="GLR_AS"/>
</dbReference>
<comment type="caution">
    <text evidence="5">The sequence shown here is derived from an EMBL/GenBank/DDBJ whole genome shotgun (WGS) entry which is preliminary data.</text>
</comment>
<dbReference type="CDD" id="cd02066">
    <property type="entry name" value="GRX_family"/>
    <property type="match status" value="1"/>
</dbReference>
<dbReference type="SUPFAM" id="SSF52833">
    <property type="entry name" value="Thioredoxin-like"/>
    <property type="match status" value="1"/>
</dbReference>
<comment type="similarity">
    <text evidence="1">Belongs to the glutaredoxin family.</text>
</comment>
<gene>
    <name evidence="5" type="ORF">CKF58_00300</name>
</gene>
<dbReference type="InterPro" id="IPR002109">
    <property type="entry name" value="Glutaredoxin"/>
</dbReference>
<evidence type="ECO:0000259" key="4">
    <source>
        <dbReference type="Pfam" id="PF00462"/>
    </source>
</evidence>
<keyword evidence="6" id="KW-1185">Reference proteome</keyword>
<dbReference type="PROSITE" id="PS51354">
    <property type="entry name" value="GLUTAREDOXIN_2"/>
    <property type="match status" value="1"/>
</dbReference>
<keyword evidence="3" id="KW-0676">Redox-active center</keyword>
<evidence type="ECO:0000313" key="6">
    <source>
        <dbReference type="Proteomes" id="UP000265916"/>
    </source>
</evidence>
<evidence type="ECO:0000256" key="3">
    <source>
        <dbReference type="ARBA" id="ARBA00023284"/>
    </source>
</evidence>
<dbReference type="GO" id="GO:0034599">
    <property type="term" value="P:cellular response to oxidative stress"/>
    <property type="evidence" value="ECO:0007669"/>
    <property type="project" value="TreeGrafter"/>
</dbReference>
<dbReference type="GO" id="GO:0005737">
    <property type="term" value="C:cytoplasm"/>
    <property type="evidence" value="ECO:0007669"/>
    <property type="project" value="TreeGrafter"/>
</dbReference>
<feature type="domain" description="Glutaredoxin" evidence="4">
    <location>
        <begin position="6"/>
        <end position="71"/>
    </location>
</feature>
<dbReference type="Proteomes" id="UP000265916">
    <property type="component" value="Unassembled WGS sequence"/>
</dbReference>
<dbReference type="Gene3D" id="3.40.30.10">
    <property type="entry name" value="Glutaredoxin"/>
    <property type="match status" value="1"/>
</dbReference>
<keyword evidence="2" id="KW-1015">Disulfide bond</keyword>
<dbReference type="AlphaFoldDB" id="A0A3A1YSX5"/>